<dbReference type="EMBL" id="RBWX01000008">
    <property type="protein sequence ID" value="RKS88652.1"/>
    <property type="molecule type" value="Genomic_DNA"/>
</dbReference>
<reference evidence="1 2" key="1">
    <citation type="submission" date="2018-10" db="EMBL/GenBank/DDBJ databases">
        <title>Genomic Encyclopedia of Type Strains, Phase IV (KMG-IV): sequencing the most valuable type-strain genomes for metagenomic binning, comparative biology and taxonomic classification.</title>
        <authorList>
            <person name="Goeker M."/>
        </authorList>
    </citation>
    <scope>NUCLEOTIDE SEQUENCE [LARGE SCALE GENOMIC DNA]</scope>
    <source>
        <strain evidence="1 2">DSM 19791</strain>
    </source>
</reference>
<name>A0ABX9SXK9_SPHMI</name>
<sequence length="38" mass="4360">MKTMTRKIVRIGSARRETRATTLPGRAEFEGSPFNFVF</sequence>
<gene>
    <name evidence="1" type="ORF">DFR51_1851</name>
</gene>
<organism evidence="1 2">
    <name type="scientific">Sphingosinicella microcystinivorans</name>
    <dbReference type="NCBI Taxonomy" id="335406"/>
    <lineage>
        <taxon>Bacteria</taxon>
        <taxon>Pseudomonadati</taxon>
        <taxon>Pseudomonadota</taxon>
        <taxon>Alphaproteobacteria</taxon>
        <taxon>Sphingomonadales</taxon>
        <taxon>Sphingosinicellaceae</taxon>
        <taxon>Sphingosinicella</taxon>
    </lineage>
</organism>
<keyword evidence="2" id="KW-1185">Reference proteome</keyword>
<evidence type="ECO:0000313" key="2">
    <source>
        <dbReference type="Proteomes" id="UP000276029"/>
    </source>
</evidence>
<dbReference type="Proteomes" id="UP000276029">
    <property type="component" value="Unassembled WGS sequence"/>
</dbReference>
<proteinExistence type="predicted"/>
<protein>
    <submittedName>
        <fullName evidence="1">Uncharacterized protein</fullName>
    </submittedName>
</protein>
<accession>A0ABX9SXK9</accession>
<evidence type="ECO:0000313" key="1">
    <source>
        <dbReference type="EMBL" id="RKS88652.1"/>
    </source>
</evidence>
<comment type="caution">
    <text evidence="1">The sequence shown here is derived from an EMBL/GenBank/DDBJ whole genome shotgun (WGS) entry which is preliminary data.</text>
</comment>